<gene>
    <name evidence="10" type="ORF">ENS29_11675</name>
</gene>
<dbReference type="PANTHER" id="PTHR45754:SF3">
    <property type="entry name" value="METHYLENETETRAHYDROFOLATE REDUCTASE (NADPH)"/>
    <property type="match status" value="1"/>
</dbReference>
<dbReference type="GO" id="GO:0005829">
    <property type="term" value="C:cytosol"/>
    <property type="evidence" value="ECO:0007669"/>
    <property type="project" value="TreeGrafter"/>
</dbReference>
<dbReference type="InterPro" id="IPR003171">
    <property type="entry name" value="Mehydrof_redctse-like"/>
</dbReference>
<comment type="catalytic activity">
    <reaction evidence="8">
        <text>(6S)-5-methyl-5,6,7,8-tetrahydrofolate + NAD(+) = (6R)-5,10-methylene-5,6,7,8-tetrahydrofolate + NADH + H(+)</text>
        <dbReference type="Rhea" id="RHEA:19821"/>
        <dbReference type="ChEBI" id="CHEBI:15378"/>
        <dbReference type="ChEBI" id="CHEBI:15636"/>
        <dbReference type="ChEBI" id="CHEBI:18608"/>
        <dbReference type="ChEBI" id="CHEBI:57540"/>
        <dbReference type="ChEBI" id="CHEBI:57945"/>
        <dbReference type="EC" id="1.5.1.54"/>
    </reaction>
    <physiologicalReaction direction="right-to-left" evidence="8">
        <dbReference type="Rhea" id="RHEA:19823"/>
    </physiologicalReaction>
</comment>
<dbReference type="Gene3D" id="3.20.20.220">
    <property type="match status" value="1"/>
</dbReference>
<dbReference type="PANTHER" id="PTHR45754">
    <property type="entry name" value="METHYLENETETRAHYDROFOLATE REDUCTASE"/>
    <property type="match status" value="1"/>
</dbReference>
<accession>A0A7C4RT92</accession>
<keyword evidence="6 9" id="KW-0560">Oxidoreductase</keyword>
<comment type="pathway">
    <text evidence="7">Amino-acid biosynthesis; L-methionine biosynthesis via de novo pathway.</text>
</comment>
<keyword evidence="5 9" id="KW-0274">FAD</keyword>
<dbReference type="CDD" id="cd00537">
    <property type="entry name" value="MTHFR"/>
    <property type="match status" value="1"/>
</dbReference>
<dbReference type="AlphaFoldDB" id="A0A7C4RT92"/>
<protein>
    <recommendedName>
        <fullName evidence="9">Methylenetetrahydrofolate reductase</fullName>
    </recommendedName>
</protein>
<dbReference type="GO" id="GO:0106312">
    <property type="term" value="F:methylenetetrahydrofolate reductase (NADH) activity"/>
    <property type="evidence" value="ECO:0007669"/>
    <property type="project" value="UniProtKB-EC"/>
</dbReference>
<evidence type="ECO:0000256" key="1">
    <source>
        <dbReference type="ARBA" id="ARBA00001974"/>
    </source>
</evidence>
<evidence type="ECO:0000256" key="7">
    <source>
        <dbReference type="ARBA" id="ARBA00034478"/>
    </source>
</evidence>
<evidence type="ECO:0000256" key="2">
    <source>
        <dbReference type="ARBA" id="ARBA00004777"/>
    </source>
</evidence>
<evidence type="ECO:0000256" key="6">
    <source>
        <dbReference type="ARBA" id="ARBA00023002"/>
    </source>
</evidence>
<dbReference type="UniPathway" id="UPA00193"/>
<evidence type="ECO:0000256" key="5">
    <source>
        <dbReference type="ARBA" id="ARBA00022827"/>
    </source>
</evidence>
<evidence type="ECO:0000256" key="3">
    <source>
        <dbReference type="ARBA" id="ARBA00006743"/>
    </source>
</evidence>
<dbReference type="EMBL" id="DSUH01000267">
    <property type="protein sequence ID" value="HGU33503.1"/>
    <property type="molecule type" value="Genomic_DNA"/>
</dbReference>
<comment type="caution">
    <text evidence="10">The sequence shown here is derived from an EMBL/GenBank/DDBJ whole genome shotgun (WGS) entry which is preliminary data.</text>
</comment>
<comment type="pathway">
    <text evidence="2 9">One-carbon metabolism; tetrahydrofolate interconversion.</text>
</comment>
<dbReference type="SUPFAM" id="SSF51730">
    <property type="entry name" value="FAD-linked oxidoreductase"/>
    <property type="match status" value="1"/>
</dbReference>
<sequence length="305" mass="33542">MKITHLFEQGIFVVTSEVGPIKGAVSRDKTIHPTCAKEAMFLQHHVHAVNVTDNQSAVMRLGSLAASVLLKEKGIEPIYQLTCRDRNRIALQSDLLTAFSLGIDNVLLLTGDHIQLGDHKEAKPVFDLDSVQLLHMAMGLRNGYDITGHPIENPPDMAYGAVVNPNFEPIDLQLIKMRKKVDAGAEFFQTQAVYDEAVFDRFIDKASAMGCPIQLGVVVLKSPQMGEYMNANVSGITVPKSWIDEIGSVDKADRKKKAAEMTARLIRKLKGRVQGVHIMPLGWTDVVPDILAQAEIEVQRLAVAA</sequence>
<organism evidence="10">
    <name type="scientific">Desulfatirhabdium butyrativorans</name>
    <dbReference type="NCBI Taxonomy" id="340467"/>
    <lineage>
        <taxon>Bacteria</taxon>
        <taxon>Pseudomonadati</taxon>
        <taxon>Thermodesulfobacteriota</taxon>
        <taxon>Desulfobacteria</taxon>
        <taxon>Desulfobacterales</taxon>
        <taxon>Desulfatirhabdiaceae</taxon>
        <taxon>Desulfatirhabdium</taxon>
    </lineage>
</organism>
<comment type="similarity">
    <text evidence="3 9">Belongs to the methylenetetrahydrofolate reductase family.</text>
</comment>
<dbReference type="GO" id="GO:0071949">
    <property type="term" value="F:FAD binding"/>
    <property type="evidence" value="ECO:0007669"/>
    <property type="project" value="TreeGrafter"/>
</dbReference>
<dbReference type="Pfam" id="PF02219">
    <property type="entry name" value="MTHFR"/>
    <property type="match status" value="1"/>
</dbReference>
<dbReference type="InterPro" id="IPR029041">
    <property type="entry name" value="FAD-linked_oxidoreductase-like"/>
</dbReference>
<dbReference type="GO" id="GO:0035999">
    <property type="term" value="P:tetrahydrofolate interconversion"/>
    <property type="evidence" value="ECO:0007669"/>
    <property type="project" value="UniProtKB-UniPathway"/>
</dbReference>
<dbReference type="GO" id="GO:0009086">
    <property type="term" value="P:methionine biosynthetic process"/>
    <property type="evidence" value="ECO:0007669"/>
    <property type="project" value="TreeGrafter"/>
</dbReference>
<keyword evidence="4 9" id="KW-0285">Flavoprotein</keyword>
<proteinExistence type="inferred from homology"/>
<name>A0A7C4RT92_9BACT</name>
<evidence type="ECO:0000256" key="9">
    <source>
        <dbReference type="RuleBase" id="RU003862"/>
    </source>
</evidence>
<reference evidence="10" key="1">
    <citation type="journal article" date="2020" name="mSystems">
        <title>Genome- and Community-Level Interaction Insights into Carbon Utilization and Element Cycling Functions of Hydrothermarchaeota in Hydrothermal Sediment.</title>
        <authorList>
            <person name="Zhou Z."/>
            <person name="Liu Y."/>
            <person name="Xu W."/>
            <person name="Pan J."/>
            <person name="Luo Z.H."/>
            <person name="Li M."/>
        </authorList>
    </citation>
    <scope>NUCLEOTIDE SEQUENCE [LARGE SCALE GENOMIC DNA]</scope>
    <source>
        <strain evidence="10">SpSt-477</strain>
    </source>
</reference>
<evidence type="ECO:0000313" key="10">
    <source>
        <dbReference type="EMBL" id="HGU33503.1"/>
    </source>
</evidence>
<comment type="cofactor">
    <cofactor evidence="1 9">
        <name>FAD</name>
        <dbReference type="ChEBI" id="CHEBI:57692"/>
    </cofactor>
</comment>
<evidence type="ECO:0000256" key="8">
    <source>
        <dbReference type="ARBA" id="ARBA00048628"/>
    </source>
</evidence>
<evidence type="ECO:0000256" key="4">
    <source>
        <dbReference type="ARBA" id="ARBA00022630"/>
    </source>
</evidence>